<dbReference type="Proteomes" id="UP000712281">
    <property type="component" value="Unassembled WGS sequence"/>
</dbReference>
<feature type="compositionally biased region" description="Acidic residues" evidence="1">
    <location>
        <begin position="30"/>
        <end position="50"/>
    </location>
</feature>
<sequence>MGFSRFNVCDSGFDVCDSRFDGFAILDLMGDSDEEEEEEEKESEEKEGEEEGGRKKRNMDIWTSWTVQLDMVLFGNGPIW</sequence>
<feature type="region of interest" description="Disordered" evidence="1">
    <location>
        <begin position="28"/>
        <end position="57"/>
    </location>
</feature>
<name>A0A8S9G700_BRACR</name>
<evidence type="ECO:0000256" key="1">
    <source>
        <dbReference type="SAM" id="MobiDB-lite"/>
    </source>
</evidence>
<proteinExistence type="predicted"/>
<reference evidence="2" key="1">
    <citation type="submission" date="2019-12" db="EMBL/GenBank/DDBJ databases">
        <title>Genome sequencing and annotation of Brassica cretica.</title>
        <authorList>
            <person name="Studholme D.J."/>
            <person name="Sarris P.F."/>
        </authorList>
    </citation>
    <scope>NUCLEOTIDE SEQUENCE</scope>
    <source>
        <strain evidence="2">PFS-001/15</strain>
        <tissue evidence="2">Leaf</tissue>
    </source>
</reference>
<dbReference type="AlphaFoldDB" id="A0A8S9G700"/>
<dbReference type="EMBL" id="QGKW02002228">
    <property type="protein sequence ID" value="KAF2539002.1"/>
    <property type="molecule type" value="Genomic_DNA"/>
</dbReference>
<organism evidence="2 3">
    <name type="scientific">Brassica cretica</name>
    <name type="common">Mustard</name>
    <dbReference type="NCBI Taxonomy" id="69181"/>
    <lineage>
        <taxon>Eukaryota</taxon>
        <taxon>Viridiplantae</taxon>
        <taxon>Streptophyta</taxon>
        <taxon>Embryophyta</taxon>
        <taxon>Tracheophyta</taxon>
        <taxon>Spermatophyta</taxon>
        <taxon>Magnoliopsida</taxon>
        <taxon>eudicotyledons</taxon>
        <taxon>Gunneridae</taxon>
        <taxon>Pentapetalae</taxon>
        <taxon>rosids</taxon>
        <taxon>malvids</taxon>
        <taxon>Brassicales</taxon>
        <taxon>Brassicaceae</taxon>
        <taxon>Brassiceae</taxon>
        <taxon>Brassica</taxon>
    </lineage>
</organism>
<protein>
    <submittedName>
        <fullName evidence="2">Uncharacterized protein</fullName>
    </submittedName>
</protein>
<evidence type="ECO:0000313" key="2">
    <source>
        <dbReference type="EMBL" id="KAF2539002.1"/>
    </source>
</evidence>
<gene>
    <name evidence="2" type="ORF">F2Q68_00019997</name>
</gene>
<evidence type="ECO:0000313" key="3">
    <source>
        <dbReference type="Proteomes" id="UP000712281"/>
    </source>
</evidence>
<comment type="caution">
    <text evidence="2">The sequence shown here is derived from an EMBL/GenBank/DDBJ whole genome shotgun (WGS) entry which is preliminary data.</text>
</comment>
<accession>A0A8S9G700</accession>